<keyword evidence="1" id="KW-0413">Isomerase</keyword>
<proteinExistence type="predicted"/>
<sequence>MNSRLISPKIEQDTGISLYATNTPGLGGAIKQLPEDFIVDEITNRKEQDTGKYLICTLTKTNWDTHHLIRDISRILRMSQQRIGWAGTKDKNARTTQKISIYDIEESALDKIKLKDVTLTVVGRSNKKVSLGDLFGNRFKIIIRGIRLSVSDAQNLSDETSCAINDMGGVPNFFGIQRFGIQRPITHIIGKKLVKGDIENAVLDYIARPCPGESEDAYKARQYVLDTNDFKGGLEKYPVRLRFERAMMNNLAADPKDYTGALKALSPNLRKLFVHAFQSYLFNRILSFRIEKGIPINRALPGDIVCFKNAAGLPDTSRLQLVTEDTLDGINNLLRRGRAFVTAPLIGYDTPMCEGIPQEIEQTVIEKEAVNTEGFRMPAVPELASKGLRREIFIPINPECKVINDTLNPGCSAVELEFSLQKGAYATIVLREYIKKST</sequence>
<comment type="caution">
    <text evidence="1">The sequence shown here is derived from an EMBL/GenBank/DDBJ whole genome shotgun (WGS) entry which is preliminary data.</text>
</comment>
<dbReference type="EC" id="5.4.99.27" evidence="1"/>
<reference evidence="1" key="1">
    <citation type="submission" date="2018-09" db="EMBL/GenBank/DDBJ databases">
        <title>A genomic encyclopedia of anaerobic methanotrophic archaea.</title>
        <authorList>
            <person name="Skennerton C.T."/>
            <person name="Chadwick G.L."/>
            <person name="Laso-Perez R."/>
            <person name="Leu A.O."/>
            <person name="Speth D.R."/>
            <person name="Yu H."/>
            <person name="Morgan-Lang C."/>
            <person name="Hatzenpichler R."/>
            <person name="Goudeau D."/>
            <person name="Malmstrom R."/>
            <person name="Woyke T."/>
            <person name="Hallam S."/>
            <person name="Tyson G.W."/>
            <person name="Wegener G."/>
            <person name="Boetius A."/>
            <person name="Orphan V.J."/>
        </authorList>
    </citation>
    <scope>NUCLEOTIDE SEQUENCE</scope>
    <source>
        <strain evidence="1">CONS3730D10UFb2</strain>
    </source>
</reference>
<name>A0AC61SBU9_9EURY</name>
<protein>
    <submittedName>
        <fullName evidence="1">tRNA pseudouridine(13) synthase TruD</fullName>
        <ecNumber evidence="1">5.4.99.27</ecNumber>
    </submittedName>
</protein>
<gene>
    <name evidence="1" type="primary">truD</name>
    <name evidence="1" type="ORF">C5S46_02100</name>
</gene>
<dbReference type="Proteomes" id="UP000315423">
    <property type="component" value="Unassembled WGS sequence"/>
</dbReference>
<dbReference type="EMBL" id="QYBA01000068">
    <property type="protein sequence ID" value="TKY92163.1"/>
    <property type="molecule type" value="Genomic_DNA"/>
</dbReference>
<organism evidence="1 2">
    <name type="scientific">Candidatus Methanomarinus sp</name>
    <dbReference type="NCBI Taxonomy" id="3386244"/>
    <lineage>
        <taxon>Archaea</taxon>
        <taxon>Methanobacteriati</taxon>
        <taxon>Methanobacteriota</taxon>
        <taxon>Stenosarchaea group</taxon>
        <taxon>Methanomicrobia</taxon>
        <taxon>Methanosarcinales</taxon>
        <taxon>ANME-2 cluster</taxon>
        <taxon>Candidatus Methanocomedenaceae</taxon>
        <taxon>Candidatus Methanomarinus</taxon>
    </lineage>
</organism>
<evidence type="ECO:0000313" key="2">
    <source>
        <dbReference type="Proteomes" id="UP000315423"/>
    </source>
</evidence>
<evidence type="ECO:0000313" key="1">
    <source>
        <dbReference type="EMBL" id="TKY92163.1"/>
    </source>
</evidence>
<accession>A0AC61SBU9</accession>